<feature type="transmembrane region" description="Helical" evidence="6">
    <location>
        <begin position="392"/>
        <end position="413"/>
    </location>
</feature>
<proteinExistence type="inferred from homology"/>
<feature type="transmembrane region" description="Helical" evidence="6">
    <location>
        <begin position="57"/>
        <end position="78"/>
    </location>
</feature>
<evidence type="ECO:0000256" key="1">
    <source>
        <dbReference type="ARBA" id="ARBA00004141"/>
    </source>
</evidence>
<evidence type="ECO:0000256" key="6">
    <source>
        <dbReference type="SAM" id="Phobius"/>
    </source>
</evidence>
<dbReference type="Proteomes" id="UP000324585">
    <property type="component" value="Unassembled WGS sequence"/>
</dbReference>
<accession>A0A5J4YJM3</accession>
<feature type="transmembrane region" description="Helical" evidence="6">
    <location>
        <begin position="85"/>
        <end position="104"/>
    </location>
</feature>
<evidence type="ECO:0000313" key="7">
    <source>
        <dbReference type="EMBL" id="KAA8491050.1"/>
    </source>
</evidence>
<feature type="transmembrane region" description="Helical" evidence="6">
    <location>
        <begin position="219"/>
        <end position="245"/>
    </location>
</feature>
<comment type="similarity">
    <text evidence="2">Belongs to the autoinducer-2 exporter (AI-2E) (TC 2.A.86) family.</text>
</comment>
<evidence type="ECO:0008006" key="9">
    <source>
        <dbReference type="Google" id="ProtNLM"/>
    </source>
</evidence>
<feature type="transmembrane region" description="Helical" evidence="6">
    <location>
        <begin position="315"/>
        <end position="343"/>
    </location>
</feature>
<dbReference type="OMA" id="QMAICIV"/>
<dbReference type="EMBL" id="VRMN01000016">
    <property type="protein sequence ID" value="KAA8491050.1"/>
    <property type="molecule type" value="Genomic_DNA"/>
</dbReference>
<comment type="caution">
    <text evidence="7">The sequence shown here is derived from an EMBL/GenBank/DDBJ whole genome shotgun (WGS) entry which is preliminary data.</text>
</comment>
<organism evidence="7 8">
    <name type="scientific">Porphyridium purpureum</name>
    <name type="common">Red alga</name>
    <name type="synonym">Porphyridium cruentum</name>
    <dbReference type="NCBI Taxonomy" id="35688"/>
    <lineage>
        <taxon>Eukaryota</taxon>
        <taxon>Rhodophyta</taxon>
        <taxon>Bangiophyceae</taxon>
        <taxon>Porphyridiales</taxon>
        <taxon>Porphyridiaceae</taxon>
        <taxon>Porphyridium</taxon>
    </lineage>
</organism>
<dbReference type="PANTHER" id="PTHR21716">
    <property type="entry name" value="TRANSMEMBRANE PROTEIN"/>
    <property type="match status" value="1"/>
</dbReference>
<feature type="transmembrane region" description="Helical" evidence="6">
    <location>
        <begin position="350"/>
        <end position="372"/>
    </location>
</feature>
<feature type="transmembrane region" description="Helical" evidence="6">
    <location>
        <begin position="7"/>
        <end position="37"/>
    </location>
</feature>
<reference evidence="8" key="1">
    <citation type="journal article" date="2019" name="Nat. Commun.">
        <title>Expansion of phycobilisome linker gene families in mesophilic red algae.</title>
        <authorList>
            <person name="Lee J."/>
            <person name="Kim D."/>
            <person name="Bhattacharya D."/>
            <person name="Yoon H.S."/>
        </authorList>
    </citation>
    <scope>NUCLEOTIDE SEQUENCE [LARGE SCALE GENOMIC DNA]</scope>
    <source>
        <strain evidence="8">CCMP 1328</strain>
    </source>
</reference>
<protein>
    <recommendedName>
        <fullName evidence="9">AI-2E family transporter</fullName>
    </recommendedName>
</protein>
<feature type="transmembrane region" description="Helical" evidence="6">
    <location>
        <begin position="110"/>
        <end position="131"/>
    </location>
</feature>
<evidence type="ECO:0000313" key="8">
    <source>
        <dbReference type="Proteomes" id="UP000324585"/>
    </source>
</evidence>
<feature type="transmembrane region" description="Helical" evidence="6">
    <location>
        <begin position="281"/>
        <end position="303"/>
    </location>
</feature>
<evidence type="ECO:0000256" key="5">
    <source>
        <dbReference type="ARBA" id="ARBA00023136"/>
    </source>
</evidence>
<keyword evidence="3 6" id="KW-0812">Transmembrane</keyword>
<dbReference type="AlphaFoldDB" id="A0A5J4YJM3"/>
<dbReference type="PANTHER" id="PTHR21716:SF4">
    <property type="entry name" value="TRANSMEMBRANE PROTEIN 245"/>
    <property type="match status" value="1"/>
</dbReference>
<dbReference type="GO" id="GO:0016020">
    <property type="term" value="C:membrane"/>
    <property type="evidence" value="ECO:0007669"/>
    <property type="project" value="UniProtKB-SubCell"/>
</dbReference>
<keyword evidence="5 6" id="KW-0472">Membrane</keyword>
<comment type="subcellular location">
    <subcellularLocation>
        <location evidence="1">Membrane</location>
        <topology evidence="1">Multi-pass membrane protein</topology>
    </subcellularLocation>
</comment>
<gene>
    <name evidence="7" type="ORF">FVE85_4467</name>
</gene>
<evidence type="ECO:0000256" key="4">
    <source>
        <dbReference type="ARBA" id="ARBA00022989"/>
    </source>
</evidence>
<keyword evidence="8" id="KW-1185">Reference proteome</keyword>
<dbReference type="InterPro" id="IPR002549">
    <property type="entry name" value="AI-2E-like"/>
</dbReference>
<evidence type="ECO:0000256" key="2">
    <source>
        <dbReference type="ARBA" id="ARBA00009773"/>
    </source>
</evidence>
<evidence type="ECO:0000256" key="3">
    <source>
        <dbReference type="ARBA" id="ARBA00022692"/>
    </source>
</evidence>
<sequence length="424" mass="46223">MDSAKFVTVALTVVFGYYCMDLFAPLLPGICLALLWFSAVVSLKKKLASWMRLARPSAVPATVICAAVILPLLVRGFLLQDPVRLVLTGTFVFFILFFYTVPAVTGKEELVAAIFLWVAGAVATILPVGLISARVMAEIQELIVPLVQASDPQTALMNFHRITVAQNARRAVDFLQHAGLPAHMLAKIEPFLTLEFEEVYTRLQPEVTRILSHPKFANYGAAFAASLAEQISIIGVFCICLLYMLQSSDAFVAYLASLSPYSPAQTRRLGKSLQTSARRILLCDFGTFLAHFGAGLVSLSLVSQRVDMTLPVWTLSTFIGALAVLPIFSSALVWLGVGLVCYVERNMHGIFMLALTYALLALAVQPLLYSFIPTGHYFLSGSAILLGLARYGATGIFLGPSVLCALLAVLDIVRFELEARHDPR</sequence>
<name>A0A5J4YJM3_PORPP</name>
<keyword evidence="4 6" id="KW-1133">Transmembrane helix</keyword>